<reference evidence="1 2" key="1">
    <citation type="submission" date="2017-04" db="EMBL/GenBank/DDBJ databases">
        <authorList>
            <person name="Afonso C.L."/>
            <person name="Miller P.J."/>
            <person name="Scott M.A."/>
            <person name="Spackman E."/>
            <person name="Goraichik I."/>
            <person name="Dimitrov K.M."/>
            <person name="Suarez D.L."/>
            <person name="Swayne D.E."/>
        </authorList>
    </citation>
    <scope>NUCLEOTIDE SEQUENCE [LARGE SCALE GENOMIC DNA]</scope>
    <source>
        <strain evidence="1 2">A2P</strain>
    </source>
</reference>
<dbReference type="InterPro" id="IPR041916">
    <property type="entry name" value="Anti_sigma_zinc_sf"/>
</dbReference>
<accession>A0A1X7GVP5</accession>
<evidence type="ECO:0000313" key="1">
    <source>
        <dbReference type="EMBL" id="SMF75479.1"/>
    </source>
</evidence>
<organism evidence="1 2">
    <name type="scientific">Azospirillum oryzae</name>
    <dbReference type="NCBI Taxonomy" id="286727"/>
    <lineage>
        <taxon>Bacteria</taxon>
        <taxon>Pseudomonadati</taxon>
        <taxon>Pseudomonadota</taxon>
        <taxon>Alphaproteobacteria</taxon>
        <taxon>Rhodospirillales</taxon>
        <taxon>Azospirillaceae</taxon>
        <taxon>Azospirillum</taxon>
    </lineage>
</organism>
<evidence type="ECO:0008006" key="3">
    <source>
        <dbReference type="Google" id="ProtNLM"/>
    </source>
</evidence>
<dbReference type="EMBL" id="FXAK01000007">
    <property type="protein sequence ID" value="SMF75479.1"/>
    <property type="molecule type" value="Genomic_DNA"/>
</dbReference>
<proteinExistence type="predicted"/>
<dbReference type="Proteomes" id="UP000192936">
    <property type="component" value="Unassembled WGS sequence"/>
</dbReference>
<protein>
    <recommendedName>
        <fullName evidence="3">Anti-sigma factor NepR domain-containing protein</fullName>
    </recommendedName>
</protein>
<dbReference type="Gene3D" id="1.10.10.1320">
    <property type="entry name" value="Anti-sigma factor, zinc-finger domain"/>
    <property type="match status" value="1"/>
</dbReference>
<dbReference type="AlphaFoldDB" id="A0A1X7GVP5"/>
<evidence type="ECO:0000313" key="2">
    <source>
        <dbReference type="Proteomes" id="UP000192936"/>
    </source>
</evidence>
<dbReference type="STRING" id="286727.SAMN02982917_4459"/>
<gene>
    <name evidence="1" type="ORF">SAMN02982917_4459</name>
</gene>
<name>A0A1X7GVP5_9PROT</name>
<sequence length="94" mass="10777">MSRLIVSQGRTPATHPGTTEMKRVTMTDINAYLDGALDERERAEFESVVESDPDAKALLAQHRQHVEELHRLYDPVLNEEVPPRMLELLRKRNG</sequence>